<feature type="region of interest" description="Disordered" evidence="7">
    <location>
        <begin position="94"/>
        <end position="124"/>
    </location>
</feature>
<dbReference type="PANTHER" id="PTHR21569">
    <property type="entry name" value="RIBOSOMAL PROTEIN S9"/>
    <property type="match status" value="1"/>
</dbReference>
<dbReference type="GO" id="GO:0003735">
    <property type="term" value="F:structural constituent of ribosome"/>
    <property type="evidence" value="ECO:0007669"/>
    <property type="project" value="InterPro"/>
</dbReference>
<dbReference type="NCBIfam" id="NF001099">
    <property type="entry name" value="PRK00132.1"/>
    <property type="match status" value="1"/>
</dbReference>
<dbReference type="InterPro" id="IPR020574">
    <property type="entry name" value="Ribosomal_uS9_CS"/>
</dbReference>
<dbReference type="PANTHER" id="PTHR21569:SF1">
    <property type="entry name" value="SMALL RIBOSOMAL SUBUNIT PROTEIN US9M"/>
    <property type="match status" value="1"/>
</dbReference>
<evidence type="ECO:0000256" key="1">
    <source>
        <dbReference type="ARBA" id="ARBA00005251"/>
    </source>
</evidence>
<comment type="caution">
    <text evidence="8">The sequence shown here is derived from an EMBL/GenBank/DDBJ whole genome shotgun (WGS) entry which is preliminary data.</text>
</comment>
<evidence type="ECO:0000256" key="2">
    <source>
        <dbReference type="ARBA" id="ARBA00022980"/>
    </source>
</evidence>
<sequence length="124" mass="13545">MTSGSRKEAVARIRMVAGSGSIQVNGRPADQYFPKGPVQTAIRQPLVVANAEGRFDIIIHVTGGGVHGQAGAVRHGIARALLAHDAELRAPLRKAGLLTRDPREKERKKYGHKRARKGFQYSKR</sequence>
<dbReference type="PROSITE" id="PS00360">
    <property type="entry name" value="RIBOSOMAL_S9"/>
    <property type="match status" value="1"/>
</dbReference>
<dbReference type="Proteomes" id="UP000318509">
    <property type="component" value="Unassembled WGS sequence"/>
</dbReference>
<dbReference type="InterPro" id="IPR020568">
    <property type="entry name" value="Ribosomal_Su5_D2-typ_SF"/>
</dbReference>
<evidence type="ECO:0000313" key="8">
    <source>
        <dbReference type="EMBL" id="TMI91176.1"/>
    </source>
</evidence>
<evidence type="ECO:0000256" key="7">
    <source>
        <dbReference type="SAM" id="MobiDB-lite"/>
    </source>
</evidence>
<dbReference type="InterPro" id="IPR023035">
    <property type="entry name" value="Ribosomal_uS9_bac/plastid"/>
</dbReference>
<dbReference type="GO" id="GO:0003723">
    <property type="term" value="F:RNA binding"/>
    <property type="evidence" value="ECO:0007669"/>
    <property type="project" value="TreeGrafter"/>
</dbReference>
<name>A0A537K6J1_9BACT</name>
<dbReference type="GO" id="GO:0022627">
    <property type="term" value="C:cytosolic small ribosomal subunit"/>
    <property type="evidence" value="ECO:0007669"/>
    <property type="project" value="TreeGrafter"/>
</dbReference>
<dbReference type="Pfam" id="PF00380">
    <property type="entry name" value="Ribosomal_S9"/>
    <property type="match status" value="1"/>
</dbReference>
<dbReference type="InterPro" id="IPR000754">
    <property type="entry name" value="Ribosomal_uS9"/>
</dbReference>
<evidence type="ECO:0000256" key="5">
    <source>
        <dbReference type="HAMAP-Rule" id="MF_00532"/>
    </source>
</evidence>
<organism evidence="8 9">
    <name type="scientific">Candidatus Segetimicrobium genomatis</name>
    <dbReference type="NCBI Taxonomy" id="2569760"/>
    <lineage>
        <taxon>Bacteria</taxon>
        <taxon>Bacillati</taxon>
        <taxon>Candidatus Sysuimicrobiota</taxon>
        <taxon>Candidatus Sysuimicrobiia</taxon>
        <taxon>Candidatus Sysuimicrobiales</taxon>
        <taxon>Candidatus Segetimicrobiaceae</taxon>
        <taxon>Candidatus Segetimicrobium</taxon>
    </lineage>
</organism>
<dbReference type="HAMAP" id="MF_00532_B">
    <property type="entry name" value="Ribosomal_uS9_B"/>
    <property type="match status" value="1"/>
</dbReference>
<dbReference type="SUPFAM" id="SSF54211">
    <property type="entry name" value="Ribosomal protein S5 domain 2-like"/>
    <property type="match status" value="1"/>
</dbReference>
<dbReference type="GO" id="GO:0006412">
    <property type="term" value="P:translation"/>
    <property type="evidence" value="ECO:0007669"/>
    <property type="project" value="UniProtKB-UniRule"/>
</dbReference>
<reference evidence="8 9" key="1">
    <citation type="journal article" date="2019" name="Nat. Microbiol.">
        <title>Mediterranean grassland soil C-N compound turnover is dependent on rainfall and depth, and is mediated by genomically divergent microorganisms.</title>
        <authorList>
            <person name="Diamond S."/>
            <person name="Andeer P.F."/>
            <person name="Li Z."/>
            <person name="Crits-Christoph A."/>
            <person name="Burstein D."/>
            <person name="Anantharaman K."/>
            <person name="Lane K.R."/>
            <person name="Thomas B.C."/>
            <person name="Pan C."/>
            <person name="Northen T.R."/>
            <person name="Banfield J.F."/>
        </authorList>
    </citation>
    <scope>NUCLEOTIDE SEQUENCE [LARGE SCALE GENOMIC DNA]</scope>
    <source>
        <strain evidence="8">NP_3</strain>
    </source>
</reference>
<dbReference type="InterPro" id="IPR014721">
    <property type="entry name" value="Ribsml_uS5_D2-typ_fold_subgr"/>
</dbReference>
<protein>
    <recommendedName>
        <fullName evidence="4 5">Small ribosomal subunit protein uS9</fullName>
    </recommendedName>
</protein>
<keyword evidence="3 5" id="KW-0687">Ribonucleoprotein</keyword>
<evidence type="ECO:0000256" key="3">
    <source>
        <dbReference type="ARBA" id="ARBA00023274"/>
    </source>
</evidence>
<evidence type="ECO:0000256" key="4">
    <source>
        <dbReference type="ARBA" id="ARBA00035259"/>
    </source>
</evidence>
<evidence type="ECO:0000313" key="9">
    <source>
        <dbReference type="Proteomes" id="UP000318509"/>
    </source>
</evidence>
<dbReference type="Gene3D" id="3.30.230.10">
    <property type="match status" value="1"/>
</dbReference>
<comment type="similarity">
    <text evidence="1 5 6">Belongs to the universal ribosomal protein uS9 family.</text>
</comment>
<evidence type="ECO:0000256" key="6">
    <source>
        <dbReference type="RuleBase" id="RU003815"/>
    </source>
</evidence>
<feature type="compositionally biased region" description="Basic residues" evidence="7">
    <location>
        <begin position="108"/>
        <end position="124"/>
    </location>
</feature>
<keyword evidence="2 5" id="KW-0689">Ribosomal protein</keyword>
<accession>A0A537K6J1</accession>
<proteinExistence type="inferred from homology"/>
<dbReference type="FunFam" id="3.30.230.10:FF:000001">
    <property type="entry name" value="30S ribosomal protein S9"/>
    <property type="match status" value="1"/>
</dbReference>
<gene>
    <name evidence="5 8" type="primary">rpsI</name>
    <name evidence="8" type="ORF">E6H00_04705</name>
</gene>
<dbReference type="EMBL" id="VBAK01000103">
    <property type="protein sequence ID" value="TMI91176.1"/>
    <property type="molecule type" value="Genomic_DNA"/>
</dbReference>
<dbReference type="AlphaFoldDB" id="A0A537K6J1"/>